<sequence>MEGLTEDGSTTSSLTSTTTREYQQEMLNASLLENIIIAQDTGSGKTRIAVLRMKIEAEREPRKVSWFLAPTVALCEQQRDVISQDLPVSVGLIYGALEPKQWKDIALWKGVLQKHRIIVTTPQVLLDALSHGYINLGQDIGLLVFDEAHHAVANDPMNRIMADFYFKVPPRHPSASNRGLQKQEFRVERPMILGLTASPIFGGNAALAFQTLEANLDSVIRSPRNHRGELSTFVHRPLFRHVLYAPPPYYGSKTTSLNLEALKAVLASMNIEEDPYVISLRSQLAKSLPGPDHLRIDQKLSKTIQKNNTYTHKGFKDLVNTASDIYFDLGRWAADWYIERVIAQAMDGASPYDNITTSWQLKEKTYLRDNLSRIEITPVSYEGADIEAGISDKARVLIKTLEEEKARAESFDEPYSGLVFVTRRDAVLALAEILTYHPRTAQHFRVGGLIGSSEGSYRTSLLDITRKLLRQPQSDTLGDFRSGEKNLIVATAVAEEGLDIQACGNVIRWDVPNNMASWAQSRGRARRKRSSFVLMFEAGGIDSARILQFEQLEKQMMDLYHNDQRLVGNEVGVDMYNPAMDEDSDVEFRVDATGALLTLQSSVPHLNHFCSVLPNARHGGHLPIYDIEPQELPVGWHSLDPRAPAPPPYPGPFGCTVTLPRLLPPELRVFTVAREYRSKRSAHQHAAFKAYLALYDAGLLNDHLLPLTSVVEPDLEEEVKALLKDVEKRSGTASVASQMDPWLPKEGHARWWATQLSIEGLPALRMFTRVEPARLEREETPTLYHRLRGNMKVDVNSLGAVDLSPTAVLAAQHSTRRLFWSLYGSRMSWDDVDFAYMFETIGDVDNALWESRRAWLKESLGGDASSENAFANAEAFGNAFSFPNDVTWVRDGRPYGRIYRFVSWKIDQVSTEEEGELRAKYSRLTDIQITYPLLVVEPLPSRTNFLLPLPPHSTATTVKRVLLLPQHSSIDLLSAAECEHSALLPSIIRHLSVTMTVHSLRSNLLANTALRSVPFSLLTEAITAPVAQDQTHYQRLESLGDAVLKFIVAMELLAAYPLWHEGYLTKRKDHAVSNARLAKEALAKSLYQWIIRDRFSPRRFKPKRLLHVNEDSIAVEDEAQDEPIDGRKSRKEIEELSTKMLADVVEALIGAAYVHGGFDLGIGCAKLFGLGLTWQTLSSCVDTVLSRVENTDDIPTQITDVERMLGYEFSRKLLLVEALTHASYQFDLRTVSYERMEFLGDSLLDMVVTDYLYRYSAKEFSPGQIHIRKSAVVNTHFLAYICLRCSLEVDASMPGPGKRGSIVMRADTQHIYLWQCLLHSSHIILEEQKATFARFRNVRAEIEEGLQHGSIFPWAALTRLQAPKLFSDIIESLLGAVYLDSGGNLDAVRGMLKTLGVLPCLERIVHDEVDVLHPVSRLSIWAARAQKTIEYHIEKEKGNVICSVVVEGKETIQAEAEKRGRASQEQAKFAAAEKAIVAWNVRDTDGIEDA</sequence>
<comment type="caution">
    <text evidence="1">The sequence shown here is derived from an EMBL/GenBank/DDBJ whole genome shotgun (WGS) entry which is preliminary data.</text>
</comment>
<dbReference type="EMBL" id="MU266408">
    <property type="protein sequence ID" value="KAH7925160.1"/>
    <property type="molecule type" value="Genomic_DNA"/>
</dbReference>
<organism evidence="1 2">
    <name type="scientific">Leucogyrophana mollusca</name>
    <dbReference type="NCBI Taxonomy" id="85980"/>
    <lineage>
        <taxon>Eukaryota</taxon>
        <taxon>Fungi</taxon>
        <taxon>Dikarya</taxon>
        <taxon>Basidiomycota</taxon>
        <taxon>Agaricomycotina</taxon>
        <taxon>Agaricomycetes</taxon>
        <taxon>Agaricomycetidae</taxon>
        <taxon>Boletales</taxon>
        <taxon>Boletales incertae sedis</taxon>
        <taxon>Leucogyrophana</taxon>
    </lineage>
</organism>
<keyword evidence="1" id="KW-0378">Hydrolase</keyword>
<evidence type="ECO:0000313" key="1">
    <source>
        <dbReference type="EMBL" id="KAH7925160.1"/>
    </source>
</evidence>
<protein>
    <submittedName>
        <fullName evidence="1">P-loop containing nucleoside triphosphate hydrolase protein</fullName>
    </submittedName>
</protein>
<reference evidence="1" key="1">
    <citation type="journal article" date="2021" name="New Phytol.">
        <title>Evolutionary innovations through gain and loss of genes in the ectomycorrhizal Boletales.</title>
        <authorList>
            <person name="Wu G."/>
            <person name="Miyauchi S."/>
            <person name="Morin E."/>
            <person name="Kuo A."/>
            <person name="Drula E."/>
            <person name="Varga T."/>
            <person name="Kohler A."/>
            <person name="Feng B."/>
            <person name="Cao Y."/>
            <person name="Lipzen A."/>
            <person name="Daum C."/>
            <person name="Hundley H."/>
            <person name="Pangilinan J."/>
            <person name="Johnson J."/>
            <person name="Barry K."/>
            <person name="LaButti K."/>
            <person name="Ng V."/>
            <person name="Ahrendt S."/>
            <person name="Min B."/>
            <person name="Choi I.G."/>
            <person name="Park H."/>
            <person name="Plett J.M."/>
            <person name="Magnuson J."/>
            <person name="Spatafora J.W."/>
            <person name="Nagy L.G."/>
            <person name="Henrissat B."/>
            <person name="Grigoriev I.V."/>
            <person name="Yang Z.L."/>
            <person name="Xu J."/>
            <person name="Martin F.M."/>
        </authorList>
    </citation>
    <scope>NUCLEOTIDE SEQUENCE</scope>
    <source>
        <strain evidence="1">KUC20120723A-06</strain>
    </source>
</reference>
<name>A0ACB8BIH3_9AGAM</name>
<keyword evidence="2" id="KW-1185">Reference proteome</keyword>
<proteinExistence type="predicted"/>
<accession>A0ACB8BIH3</accession>
<dbReference type="Proteomes" id="UP000790709">
    <property type="component" value="Unassembled WGS sequence"/>
</dbReference>
<gene>
    <name evidence="1" type="ORF">BV22DRAFT_1011887</name>
</gene>
<evidence type="ECO:0000313" key="2">
    <source>
        <dbReference type="Proteomes" id="UP000790709"/>
    </source>
</evidence>